<dbReference type="SUPFAM" id="SSF52540">
    <property type="entry name" value="P-loop containing nucleoside triphosphate hydrolases"/>
    <property type="match status" value="1"/>
</dbReference>
<evidence type="ECO:0000256" key="1">
    <source>
        <dbReference type="ARBA" id="ARBA00004278"/>
    </source>
</evidence>
<comment type="subcellular location">
    <subcellularLocation>
        <location evidence="1">Cell membrane</location>
        <location evidence="1">Sarcolemma</location>
        <topology evidence="1">Peripheral membrane protein</topology>
        <orientation evidence="1">Cytoplasmic side</orientation>
    </subcellularLocation>
</comment>
<dbReference type="CDD" id="cd12041">
    <property type="entry name" value="SH3_CACNB1"/>
    <property type="match status" value="1"/>
</dbReference>
<dbReference type="PRINTS" id="PR01627">
    <property type="entry name" value="LCACHANNELB1"/>
</dbReference>
<dbReference type="RefSeq" id="XP_029784847.1">
    <property type="nucleotide sequence ID" value="XM_029928987.1"/>
</dbReference>
<comment type="similarity">
    <text evidence="2">Belongs to the calcium channel beta subunit family.</text>
</comment>
<dbReference type="InterPro" id="IPR000584">
    <property type="entry name" value="VDCC_L_bsu"/>
</dbReference>
<dbReference type="PROSITE" id="PS50002">
    <property type="entry name" value="SH3"/>
    <property type="match status" value="1"/>
</dbReference>
<evidence type="ECO:0000256" key="2">
    <source>
        <dbReference type="ARBA" id="ARBA00010836"/>
    </source>
</evidence>
<organism evidence="20 21">
    <name type="scientific">Suricata suricatta</name>
    <name type="common">Meerkat</name>
    <dbReference type="NCBI Taxonomy" id="37032"/>
    <lineage>
        <taxon>Eukaryota</taxon>
        <taxon>Metazoa</taxon>
        <taxon>Chordata</taxon>
        <taxon>Craniata</taxon>
        <taxon>Vertebrata</taxon>
        <taxon>Euteleostomi</taxon>
        <taxon>Mammalia</taxon>
        <taxon>Eutheria</taxon>
        <taxon>Laurasiatheria</taxon>
        <taxon>Carnivora</taxon>
        <taxon>Feliformia</taxon>
        <taxon>Herpestidae</taxon>
        <taxon>Suricata</taxon>
    </lineage>
</organism>
<keyword evidence="8" id="KW-0109">Calcium transport</keyword>
<dbReference type="FunFam" id="2.30.30.40:FF:000068">
    <property type="entry name" value="Voltage-dependent L-type calcium channel subunit beta-1 isoform 1"/>
    <property type="match status" value="1"/>
</dbReference>
<dbReference type="InterPro" id="IPR001452">
    <property type="entry name" value="SH3_domain"/>
</dbReference>
<reference evidence="20" key="2">
    <citation type="submission" date="2025-08" db="UniProtKB">
        <authorList>
            <consortium name="Ensembl"/>
        </authorList>
    </citation>
    <scope>IDENTIFICATION</scope>
</reference>
<name>A0A673VMZ6_SURSU</name>
<dbReference type="PRINTS" id="PR01626">
    <property type="entry name" value="LCACHANNELB"/>
</dbReference>
<evidence type="ECO:0000256" key="15">
    <source>
        <dbReference type="ARBA" id="ARBA00030525"/>
    </source>
</evidence>
<evidence type="ECO:0000256" key="13">
    <source>
        <dbReference type="ARBA" id="ARBA00023136"/>
    </source>
</evidence>
<dbReference type="FunFam" id="3.40.50.300:FF:000432">
    <property type="entry name" value="Voltage-dependent L-type calcium channel subunit beta-1 isoform 1"/>
    <property type="match status" value="1"/>
</dbReference>
<evidence type="ECO:0000256" key="8">
    <source>
        <dbReference type="ARBA" id="ARBA00022568"/>
    </source>
</evidence>
<dbReference type="InterPro" id="IPR027417">
    <property type="entry name" value="P-loop_NTPase"/>
</dbReference>
<evidence type="ECO:0000256" key="17">
    <source>
        <dbReference type="PROSITE-ProRule" id="PRU00192"/>
    </source>
</evidence>
<dbReference type="InterPro" id="IPR046937">
    <property type="entry name" value="CAB1-4_N_A-dom"/>
</dbReference>
<evidence type="ECO:0000256" key="7">
    <source>
        <dbReference type="ARBA" id="ARBA00022553"/>
    </source>
</evidence>
<keyword evidence="12" id="KW-0406">Ion transport</keyword>
<evidence type="ECO:0000256" key="6">
    <source>
        <dbReference type="ARBA" id="ARBA00022475"/>
    </source>
</evidence>
<evidence type="ECO:0000256" key="3">
    <source>
        <dbReference type="ARBA" id="ARBA00019007"/>
    </source>
</evidence>
<evidence type="ECO:0000256" key="12">
    <source>
        <dbReference type="ARBA" id="ARBA00023065"/>
    </source>
</evidence>
<evidence type="ECO:0000256" key="4">
    <source>
        <dbReference type="ARBA" id="ARBA00022443"/>
    </source>
</evidence>
<evidence type="ECO:0000256" key="9">
    <source>
        <dbReference type="ARBA" id="ARBA00022673"/>
    </source>
</evidence>
<keyword evidence="13" id="KW-0472">Membrane</keyword>
<keyword evidence="14" id="KW-0407">Ion channel</keyword>
<evidence type="ECO:0000256" key="10">
    <source>
        <dbReference type="ARBA" id="ARBA00022837"/>
    </source>
</evidence>
<dbReference type="AlphaFoldDB" id="A0A673VMZ6"/>
<feature type="domain" description="SH3" evidence="19">
    <location>
        <begin position="100"/>
        <end position="169"/>
    </location>
</feature>
<comment type="function">
    <text evidence="16">Regulatory subunit of L-type calcium channels. Regulates the activity of L-type calcium channels that contain CACNA1A as pore-forming subunit. Regulates the activity of L-type calcium channels that contain CACNA1C as pore-forming subunit and increases the presence of the channel complex at the cell membrane. Required for functional expression L-type calcium channels that contain CACNA1D as pore-forming subunit. Regulates the activity of L-type calcium channels that contain CACNA1B as pore-forming subunit.</text>
</comment>
<dbReference type="CTD" id="782"/>
<dbReference type="Ensembl" id="ENSSSUT00005039634.1">
    <property type="protein sequence ID" value="ENSSSUP00005034785.1"/>
    <property type="gene ID" value="ENSSSUG00005022323.1"/>
</dbReference>
<feature type="compositionally biased region" description="Polar residues" evidence="18">
    <location>
        <begin position="54"/>
        <end position="71"/>
    </location>
</feature>
<proteinExistence type="inferred from homology"/>
<feature type="compositionally biased region" description="Acidic residues" evidence="18">
    <location>
        <begin position="521"/>
        <end position="532"/>
    </location>
</feature>
<keyword evidence="10" id="KW-0106">Calcium</keyword>
<dbReference type="SMART" id="SM00072">
    <property type="entry name" value="GuKc"/>
    <property type="match status" value="1"/>
</dbReference>
<evidence type="ECO:0000256" key="14">
    <source>
        <dbReference type="ARBA" id="ARBA00023303"/>
    </source>
</evidence>
<dbReference type="InterPro" id="IPR036028">
    <property type="entry name" value="SH3-like_dom_sf"/>
</dbReference>
<evidence type="ECO:0000256" key="11">
    <source>
        <dbReference type="ARBA" id="ARBA00022882"/>
    </source>
</evidence>
<evidence type="ECO:0000259" key="19">
    <source>
        <dbReference type="PROSITE" id="PS50002"/>
    </source>
</evidence>
<feature type="region of interest" description="Disordered" evidence="18">
    <location>
        <begin position="179"/>
        <end position="216"/>
    </location>
</feature>
<keyword evidence="11" id="KW-0851">Voltage-gated channel</keyword>
<keyword evidence="5" id="KW-0813">Transport</keyword>
<dbReference type="Gene3D" id="3.40.50.300">
    <property type="entry name" value="P-loop containing nucleotide triphosphate hydrolases"/>
    <property type="match status" value="1"/>
</dbReference>
<feature type="compositionally biased region" description="Low complexity" evidence="18">
    <location>
        <begin position="43"/>
        <end position="53"/>
    </location>
</feature>
<keyword evidence="7" id="KW-0597">Phosphoprotein</keyword>
<feature type="region of interest" description="Disordered" evidence="18">
    <location>
        <begin position="1"/>
        <end position="79"/>
    </location>
</feature>
<accession>A0A673VMZ6</accession>
<dbReference type="GO" id="GO:0005891">
    <property type="term" value="C:voltage-gated calcium channel complex"/>
    <property type="evidence" value="ECO:0007669"/>
    <property type="project" value="InterPro"/>
</dbReference>
<dbReference type="SUPFAM" id="SSF50044">
    <property type="entry name" value="SH3-domain"/>
    <property type="match status" value="1"/>
</dbReference>
<dbReference type="InterPro" id="IPR005443">
    <property type="entry name" value="VDCC_L_b1su"/>
</dbReference>
<evidence type="ECO:0000256" key="5">
    <source>
        <dbReference type="ARBA" id="ARBA00022448"/>
    </source>
</evidence>
<sequence>MVQKTSMSRSPYPPSQEIPMEVFDPSPQGKYSKRKGRFKRSDGSTSSDTTSNSFVRQGSAESYTSRPSDSDVSLEEDREALRKEAERQALAQLEKAKTKPVAFAVRTNVGYNPSPGDEVPVQGVAITFEPKDFLHIKEKYNNDWWIGRLVKEGCEVGFIPSPVKLDSLRLLQEQKLRQNRLSSSKSGDNSSSSLGDVVTGTRRPTPPASAKQKQKSVTDMMQKALFDFLKHRFDGRISITRVTADISLAKRSVLNNPSKHIIIERSNTRSSLAEVQSEIERIFELARTLQLVALDADTINHPAQLSKTSLAPIIVYIKITSPKVLQRLIKSRGKSQSKHLNVQIAASEKLAQCPPEMFDIILDENQLEDACEHLAEYLEAYWKATHPPSSTPPNPLLNRTMATAALASSPAPVSNLQGPYLATGDQSLERATGEHASVHDYPGELGQPPGLYPSSHPPGRAGTLRALSRQDTFDADTSGNRNSAYTELGDSCVDMETDPSEGPGLGDHAGGSTPPARQGSWEDEEEDYEEELTDNRNRGRNKARYCAEGGGPVLGRNKNELEGWGRGVYIR</sequence>
<evidence type="ECO:0000256" key="18">
    <source>
        <dbReference type="SAM" id="MobiDB-lite"/>
    </source>
</evidence>
<dbReference type="Pfam" id="PF00625">
    <property type="entry name" value="Guanylate_kin"/>
    <property type="match status" value="1"/>
</dbReference>
<reference evidence="20" key="3">
    <citation type="submission" date="2025-09" db="UniProtKB">
        <authorList>
            <consortium name="Ensembl"/>
        </authorList>
    </citation>
    <scope>IDENTIFICATION</scope>
</reference>
<protein>
    <recommendedName>
        <fullName evidence="3">Voltage-dependent L-type calcium channel subunit beta-1</fullName>
    </recommendedName>
    <alternativeName>
        <fullName evidence="15">Calcium channel voltage-dependent subunit beta 1</fullName>
    </alternativeName>
</protein>
<evidence type="ECO:0000313" key="21">
    <source>
        <dbReference type="Proteomes" id="UP000472268"/>
    </source>
</evidence>
<feature type="compositionally biased region" description="Low complexity" evidence="18">
    <location>
        <begin position="182"/>
        <end position="193"/>
    </location>
</feature>
<dbReference type="PANTHER" id="PTHR11824">
    <property type="entry name" value="VOLTAGE-DEPENDENT CALCIUM CHANNEL BETA SUBUNIT"/>
    <property type="match status" value="1"/>
</dbReference>
<keyword evidence="9" id="KW-0107">Calcium channel</keyword>
<evidence type="ECO:0000256" key="16">
    <source>
        <dbReference type="ARBA" id="ARBA00045982"/>
    </source>
</evidence>
<feature type="region of interest" description="Disordered" evidence="18">
    <location>
        <begin position="495"/>
        <end position="557"/>
    </location>
</feature>
<dbReference type="Proteomes" id="UP000472268">
    <property type="component" value="Chromosome 17"/>
</dbReference>
<dbReference type="InterPro" id="IPR008145">
    <property type="entry name" value="GK/Ca_channel_bsu"/>
</dbReference>
<keyword evidence="4 17" id="KW-0728">SH3 domain</keyword>
<dbReference type="GO" id="GO:0042383">
    <property type="term" value="C:sarcolemma"/>
    <property type="evidence" value="ECO:0007669"/>
    <property type="project" value="UniProtKB-SubCell"/>
</dbReference>
<dbReference type="GeneID" id="115282807"/>
<gene>
    <name evidence="20" type="primary">CACNB1</name>
</gene>
<keyword evidence="21" id="KW-1185">Reference proteome</keyword>
<reference evidence="20 21" key="1">
    <citation type="submission" date="2019-05" db="EMBL/GenBank/DDBJ databases">
        <title>A Chromosome-scale Meerkat (S. suricatta) Genome Assembly.</title>
        <authorList>
            <person name="Dudchenko O."/>
            <person name="Lieberman Aiden E."/>
            <person name="Tung J."/>
            <person name="Barreiro L.B."/>
            <person name="Clutton-Brock T.H."/>
        </authorList>
    </citation>
    <scope>NUCLEOTIDE SEQUENCE [LARGE SCALE GENOMIC DNA]</scope>
</reference>
<keyword evidence="6" id="KW-1003">Cell membrane</keyword>
<evidence type="ECO:0000313" key="20">
    <source>
        <dbReference type="Ensembl" id="ENSSSUP00005034785.1"/>
    </source>
</evidence>
<dbReference type="GO" id="GO:0005245">
    <property type="term" value="F:voltage-gated calcium channel activity"/>
    <property type="evidence" value="ECO:0007669"/>
    <property type="project" value="InterPro"/>
</dbReference>
<dbReference type="Gene3D" id="2.30.30.40">
    <property type="entry name" value="SH3 Domains"/>
    <property type="match status" value="1"/>
</dbReference>
<dbReference type="Pfam" id="PF12052">
    <property type="entry name" value="VGCC_beta4Aa_N"/>
    <property type="match status" value="1"/>
</dbReference>